<dbReference type="OrthoDB" id="9804790at2"/>
<dbReference type="SUPFAM" id="SSF51430">
    <property type="entry name" value="NAD(P)-linked oxidoreductase"/>
    <property type="match status" value="1"/>
</dbReference>
<keyword evidence="2" id="KW-0521">NADP</keyword>
<dbReference type="PANTHER" id="PTHR43827">
    <property type="entry name" value="2,5-DIKETO-D-GLUCONIC ACID REDUCTASE"/>
    <property type="match status" value="1"/>
</dbReference>
<evidence type="ECO:0000313" key="9">
    <source>
        <dbReference type="Proteomes" id="UP000199025"/>
    </source>
</evidence>
<dbReference type="RefSeq" id="WP_091504407.1">
    <property type="nucleotide sequence ID" value="NZ_FORP01000002.1"/>
</dbReference>
<comment type="similarity">
    <text evidence="1">Belongs to the aldo/keto reductase family.</text>
</comment>
<dbReference type="Proteomes" id="UP000199025">
    <property type="component" value="Unassembled WGS sequence"/>
</dbReference>
<dbReference type="Pfam" id="PF00248">
    <property type="entry name" value="Aldo_ket_red"/>
    <property type="match status" value="1"/>
</dbReference>
<proteinExistence type="inferred from homology"/>
<feature type="site" description="Lowers pKa of active site Tyr" evidence="6">
    <location>
        <position position="78"/>
    </location>
</feature>
<gene>
    <name evidence="8" type="ORF">SAMN05421835_10256</name>
</gene>
<evidence type="ECO:0000313" key="8">
    <source>
        <dbReference type="EMBL" id="SFI88570.1"/>
    </source>
</evidence>
<dbReference type="InterPro" id="IPR023210">
    <property type="entry name" value="NADP_OxRdtase_dom"/>
</dbReference>
<evidence type="ECO:0000256" key="4">
    <source>
        <dbReference type="PIRSR" id="PIRSR000097-1"/>
    </source>
</evidence>
<dbReference type="PROSITE" id="PS00798">
    <property type="entry name" value="ALDOKETO_REDUCTASE_1"/>
    <property type="match status" value="1"/>
</dbReference>
<dbReference type="PRINTS" id="PR00069">
    <property type="entry name" value="ALDKETRDTASE"/>
</dbReference>
<keyword evidence="3" id="KW-0560">Oxidoreductase</keyword>
<dbReference type="InterPro" id="IPR018170">
    <property type="entry name" value="Aldo/ket_reductase_CS"/>
</dbReference>
<dbReference type="GO" id="GO:0016616">
    <property type="term" value="F:oxidoreductase activity, acting on the CH-OH group of donors, NAD or NADP as acceptor"/>
    <property type="evidence" value="ECO:0007669"/>
    <property type="project" value="UniProtKB-ARBA"/>
</dbReference>
<dbReference type="InterPro" id="IPR036812">
    <property type="entry name" value="NAD(P)_OxRdtase_dom_sf"/>
</dbReference>
<sequence>MATSDVPGIELGNGVVIPQFGFGVFQIPPADTADAVRVALEAGYRHIDTAQMYRNEEGVGEGIRQSGLSREDVFVTTKLANDAHGHDNAITALEGSLRRLGPDYVDLYLIHWPLPARDRYVETWQAFEEILKAGKARAIGVSNFQPAHLDALAENSGTTPAVNQIELHPYLQQAELREYHRTHGIATEAWSPIAQGEVLDDEVLTRIAGRLGKSPAQVVLRWHIQLGNIVFPKSSSPERIRENIDVFDFELSEEDMIAIGGLDRNRRTGPDPDTFGS</sequence>
<evidence type="ECO:0000259" key="7">
    <source>
        <dbReference type="Pfam" id="PF00248"/>
    </source>
</evidence>
<dbReference type="FunFam" id="3.20.20.100:FF:000015">
    <property type="entry name" value="Oxidoreductase, aldo/keto reductase family"/>
    <property type="match status" value="1"/>
</dbReference>
<evidence type="ECO:0000256" key="6">
    <source>
        <dbReference type="PIRSR" id="PIRSR000097-3"/>
    </source>
</evidence>
<dbReference type="AlphaFoldDB" id="A0A1I3LVI8"/>
<keyword evidence="9" id="KW-1185">Reference proteome</keyword>
<evidence type="ECO:0000256" key="3">
    <source>
        <dbReference type="ARBA" id="ARBA00023002"/>
    </source>
</evidence>
<evidence type="ECO:0000256" key="2">
    <source>
        <dbReference type="ARBA" id="ARBA00022857"/>
    </source>
</evidence>
<dbReference type="PROSITE" id="PS00062">
    <property type="entry name" value="ALDOKETO_REDUCTASE_2"/>
    <property type="match status" value="1"/>
</dbReference>
<reference evidence="8 9" key="1">
    <citation type="submission" date="2016-10" db="EMBL/GenBank/DDBJ databases">
        <authorList>
            <person name="de Groot N.N."/>
        </authorList>
    </citation>
    <scope>NUCLEOTIDE SEQUENCE [LARGE SCALE GENOMIC DNA]</scope>
    <source>
        <strain evidence="8 9">DSM 44468</strain>
    </source>
</reference>
<dbReference type="Gene3D" id="3.20.20.100">
    <property type="entry name" value="NADP-dependent oxidoreductase domain"/>
    <property type="match status" value="1"/>
</dbReference>
<accession>A0A1I3LVI8</accession>
<name>A0A1I3LVI8_9PSEU</name>
<evidence type="ECO:0000256" key="5">
    <source>
        <dbReference type="PIRSR" id="PIRSR000097-2"/>
    </source>
</evidence>
<feature type="active site" description="Proton donor" evidence="4">
    <location>
        <position position="53"/>
    </location>
</feature>
<dbReference type="STRING" id="115433.SAMN05421835_10256"/>
<evidence type="ECO:0000256" key="1">
    <source>
        <dbReference type="ARBA" id="ARBA00007905"/>
    </source>
</evidence>
<dbReference type="PIRSF" id="PIRSF000097">
    <property type="entry name" value="AKR"/>
    <property type="match status" value="1"/>
</dbReference>
<dbReference type="EMBL" id="FORP01000002">
    <property type="protein sequence ID" value="SFI88570.1"/>
    <property type="molecule type" value="Genomic_DNA"/>
</dbReference>
<organism evidence="8 9">
    <name type="scientific">Amycolatopsis sacchari</name>
    <dbReference type="NCBI Taxonomy" id="115433"/>
    <lineage>
        <taxon>Bacteria</taxon>
        <taxon>Bacillati</taxon>
        <taxon>Actinomycetota</taxon>
        <taxon>Actinomycetes</taxon>
        <taxon>Pseudonocardiales</taxon>
        <taxon>Pseudonocardiaceae</taxon>
        <taxon>Amycolatopsis</taxon>
    </lineage>
</organism>
<feature type="domain" description="NADP-dependent oxidoreductase" evidence="7">
    <location>
        <begin position="26"/>
        <end position="260"/>
    </location>
</feature>
<protein>
    <submittedName>
        <fullName evidence="8">2,5-diketo-D-gluconate reductase A</fullName>
    </submittedName>
</protein>
<dbReference type="PANTHER" id="PTHR43827:SF3">
    <property type="entry name" value="NADP-DEPENDENT OXIDOREDUCTASE DOMAIN-CONTAINING PROTEIN"/>
    <property type="match status" value="1"/>
</dbReference>
<feature type="binding site" evidence="5">
    <location>
        <position position="111"/>
    </location>
    <ligand>
        <name>substrate</name>
    </ligand>
</feature>
<dbReference type="InterPro" id="IPR020471">
    <property type="entry name" value="AKR"/>
</dbReference>